<reference evidence="3 4" key="1">
    <citation type="submission" date="2016-05" db="EMBL/GenBank/DDBJ databases">
        <title>Single-cell genome of chain-forming Candidatus Thiomargarita nelsonii and comparison to other large sulfur-oxidizing bacteria.</title>
        <authorList>
            <person name="Winkel M."/>
            <person name="Salman V."/>
            <person name="Woyke T."/>
            <person name="Schulz-Vogt H."/>
            <person name="Richter M."/>
            <person name="Flood B."/>
            <person name="Bailey J."/>
            <person name="Amann R."/>
            <person name="Mussmann M."/>
        </authorList>
    </citation>
    <scope>NUCLEOTIDE SEQUENCE [LARGE SCALE GENOMIC DNA]</scope>
    <source>
        <strain evidence="3 4">THI036</strain>
    </source>
</reference>
<dbReference type="Gene3D" id="3.40.50.2000">
    <property type="entry name" value="Glycogen Phosphorylase B"/>
    <property type="match status" value="2"/>
</dbReference>
<evidence type="ECO:0000259" key="2">
    <source>
        <dbReference type="Pfam" id="PF13439"/>
    </source>
</evidence>
<feature type="domain" description="Glycosyltransferase subfamily 4-like N-terminal" evidence="2">
    <location>
        <begin position="6"/>
        <end position="117"/>
    </location>
</feature>
<evidence type="ECO:0000313" key="3">
    <source>
        <dbReference type="EMBL" id="OAD21504.1"/>
    </source>
</evidence>
<dbReference type="SUPFAM" id="SSF53756">
    <property type="entry name" value="UDP-Glycosyltransferase/glycogen phosphorylase"/>
    <property type="match status" value="1"/>
</dbReference>
<dbReference type="EMBL" id="LUTY01001588">
    <property type="protein sequence ID" value="OAD21504.1"/>
    <property type="molecule type" value="Genomic_DNA"/>
</dbReference>
<evidence type="ECO:0000313" key="4">
    <source>
        <dbReference type="Proteomes" id="UP000076962"/>
    </source>
</evidence>
<dbReference type="Pfam" id="PF13439">
    <property type="entry name" value="Glyco_transf_4"/>
    <property type="match status" value="1"/>
</dbReference>
<dbReference type="Proteomes" id="UP000076962">
    <property type="component" value="Unassembled WGS sequence"/>
</dbReference>
<dbReference type="PANTHER" id="PTHR12526">
    <property type="entry name" value="GLYCOSYLTRANSFERASE"/>
    <property type="match status" value="1"/>
</dbReference>
<dbReference type="GO" id="GO:1901135">
    <property type="term" value="P:carbohydrate derivative metabolic process"/>
    <property type="evidence" value="ECO:0007669"/>
    <property type="project" value="UniProtKB-ARBA"/>
</dbReference>
<comment type="caution">
    <text evidence="3">The sequence shown here is derived from an EMBL/GenBank/DDBJ whole genome shotgun (WGS) entry which is preliminary data.</text>
</comment>
<evidence type="ECO:0000259" key="1">
    <source>
        <dbReference type="Pfam" id="PF00534"/>
    </source>
</evidence>
<organism evidence="3 4">
    <name type="scientific">Candidatus Thiomargarita nelsonii</name>
    <dbReference type="NCBI Taxonomy" id="1003181"/>
    <lineage>
        <taxon>Bacteria</taxon>
        <taxon>Pseudomonadati</taxon>
        <taxon>Pseudomonadota</taxon>
        <taxon>Gammaproteobacteria</taxon>
        <taxon>Thiotrichales</taxon>
        <taxon>Thiotrichaceae</taxon>
        <taxon>Thiomargarita</taxon>
    </lineage>
</organism>
<name>A0A176S0L8_9GAMM</name>
<sequence length="317" mass="36593">MPRGVPDVRALYKWHRIIKNLNPDIVHSHLFHANLFGRIGRIFSHVPVFISTIHNIYEGNDYKHYHDSQWRYFAYRITNWLSDYTTIISQTAMEHYLRKKAVPRKNFHYVPNGINVNNFYQDINLHNVLKEKHDLKDQFVWLAVGRIEEPKDYPTLIKAFREVANKKPEATLMVVGDGFLKNQMIRLSDELFCKNIKWLGKRADIPDLMKMADAYVMSSSSEGMPIVLLEAAASELPIVATNVGGNREVVVDGKTGYLVNSGNAEELAKTMLSVMNMSIAERRKLGIEGRQYVSANYSIDKIVTTWESLYCHLFQQK</sequence>
<keyword evidence="4" id="KW-1185">Reference proteome</keyword>
<accession>A0A176S0L8</accession>
<dbReference type="PANTHER" id="PTHR12526:SF630">
    <property type="entry name" value="GLYCOSYLTRANSFERASE"/>
    <property type="match status" value="1"/>
</dbReference>
<dbReference type="InterPro" id="IPR001296">
    <property type="entry name" value="Glyco_trans_1"/>
</dbReference>
<feature type="domain" description="Glycosyl transferase family 1" evidence="1">
    <location>
        <begin position="130"/>
        <end position="291"/>
    </location>
</feature>
<dbReference type="Pfam" id="PF00534">
    <property type="entry name" value="Glycos_transf_1"/>
    <property type="match status" value="1"/>
</dbReference>
<protein>
    <submittedName>
        <fullName evidence="3">Glycosyltransferase</fullName>
    </submittedName>
</protein>
<dbReference type="InterPro" id="IPR028098">
    <property type="entry name" value="Glyco_trans_4-like_N"/>
</dbReference>
<dbReference type="AlphaFoldDB" id="A0A176S0L8"/>
<proteinExistence type="predicted"/>
<keyword evidence="3" id="KW-0808">Transferase</keyword>
<dbReference type="GO" id="GO:0016757">
    <property type="term" value="F:glycosyltransferase activity"/>
    <property type="evidence" value="ECO:0007669"/>
    <property type="project" value="InterPro"/>
</dbReference>
<gene>
    <name evidence="3" type="ORF">THIOM_002729</name>
</gene>